<protein>
    <submittedName>
        <fullName evidence="1">Uncharacterized protein</fullName>
    </submittedName>
</protein>
<keyword evidence="2" id="KW-1185">Reference proteome</keyword>
<dbReference type="EMBL" id="JAYMYQ010000006">
    <property type="protein sequence ID" value="KAK7323746.1"/>
    <property type="molecule type" value="Genomic_DNA"/>
</dbReference>
<evidence type="ECO:0000313" key="1">
    <source>
        <dbReference type="EMBL" id="KAK7323746.1"/>
    </source>
</evidence>
<organism evidence="1 2">
    <name type="scientific">Canavalia gladiata</name>
    <name type="common">Sword bean</name>
    <name type="synonym">Dolichos gladiatus</name>
    <dbReference type="NCBI Taxonomy" id="3824"/>
    <lineage>
        <taxon>Eukaryota</taxon>
        <taxon>Viridiplantae</taxon>
        <taxon>Streptophyta</taxon>
        <taxon>Embryophyta</taxon>
        <taxon>Tracheophyta</taxon>
        <taxon>Spermatophyta</taxon>
        <taxon>Magnoliopsida</taxon>
        <taxon>eudicotyledons</taxon>
        <taxon>Gunneridae</taxon>
        <taxon>Pentapetalae</taxon>
        <taxon>rosids</taxon>
        <taxon>fabids</taxon>
        <taxon>Fabales</taxon>
        <taxon>Fabaceae</taxon>
        <taxon>Papilionoideae</taxon>
        <taxon>50 kb inversion clade</taxon>
        <taxon>NPAAA clade</taxon>
        <taxon>indigoferoid/millettioid clade</taxon>
        <taxon>Phaseoleae</taxon>
        <taxon>Canavalia</taxon>
    </lineage>
</organism>
<reference evidence="1 2" key="1">
    <citation type="submission" date="2024-01" db="EMBL/GenBank/DDBJ databases">
        <title>The genomes of 5 underutilized Papilionoideae crops provide insights into root nodulation and disease resistanc.</title>
        <authorList>
            <person name="Jiang F."/>
        </authorList>
    </citation>
    <scope>NUCLEOTIDE SEQUENCE [LARGE SCALE GENOMIC DNA]</scope>
    <source>
        <strain evidence="1">LVBAO_FW01</strain>
        <tissue evidence="1">Leaves</tissue>
    </source>
</reference>
<name>A0AAN9KV07_CANGL</name>
<proteinExistence type="predicted"/>
<comment type="caution">
    <text evidence="1">The sequence shown here is derived from an EMBL/GenBank/DDBJ whole genome shotgun (WGS) entry which is preliminary data.</text>
</comment>
<sequence>MGSLEGLPNPIVNPLVSTLMADLYHRDPKDQAGMVGCSTKSFTSLCIGLGDGTFHSYERDLFVGIATSLTRVTRRQALFDVTVNRMRNLIWVFPSGLCLAMTDGVLMQCECPTATSCMIDTNYETLAYFPILGRYNLSCQPRYRVTSSF</sequence>
<gene>
    <name evidence="1" type="ORF">VNO77_27237</name>
</gene>
<dbReference type="AlphaFoldDB" id="A0AAN9KV07"/>
<evidence type="ECO:0000313" key="2">
    <source>
        <dbReference type="Proteomes" id="UP001367508"/>
    </source>
</evidence>
<dbReference type="Proteomes" id="UP001367508">
    <property type="component" value="Unassembled WGS sequence"/>
</dbReference>
<accession>A0AAN9KV07</accession>